<dbReference type="Proteomes" id="UP001464891">
    <property type="component" value="Unassembled WGS sequence"/>
</dbReference>
<sequence length="67" mass="7207">MNATAKTRTAPWLGASDTNGEPELIAFKADSKSGKPIGFTQNTTAEAVMPILLRTSTRLKIEKLIGF</sequence>
<proteinExistence type="predicted"/>
<name>A0ABV0J310_9CYAN</name>
<dbReference type="RefSeq" id="WP_190431903.1">
    <property type="nucleotide sequence ID" value="NZ_JAMPKM010000001.1"/>
</dbReference>
<comment type="caution">
    <text evidence="1">The sequence shown here is derived from an EMBL/GenBank/DDBJ whole genome shotgun (WGS) entry which is preliminary data.</text>
</comment>
<dbReference type="EMBL" id="JAMPKM010000001">
    <property type="protein sequence ID" value="MEP0816167.1"/>
    <property type="molecule type" value="Genomic_DNA"/>
</dbReference>
<accession>A0ABV0J310</accession>
<evidence type="ECO:0000313" key="2">
    <source>
        <dbReference type="Proteomes" id="UP001464891"/>
    </source>
</evidence>
<keyword evidence="2" id="KW-1185">Reference proteome</keyword>
<reference evidence="1 2" key="1">
    <citation type="submission" date="2022-04" db="EMBL/GenBank/DDBJ databases">
        <title>Positive selection, recombination, and allopatry shape intraspecific diversity of widespread and dominant cyanobacteria.</title>
        <authorList>
            <person name="Wei J."/>
            <person name="Shu W."/>
            <person name="Hu C."/>
        </authorList>
    </citation>
    <scope>NUCLEOTIDE SEQUENCE [LARGE SCALE GENOMIC DNA]</scope>
    <source>
        <strain evidence="1 2">GB2-A4</strain>
    </source>
</reference>
<evidence type="ECO:0000313" key="1">
    <source>
        <dbReference type="EMBL" id="MEP0816167.1"/>
    </source>
</evidence>
<organism evidence="1 2">
    <name type="scientific">Trichocoleus desertorum GB2-A4</name>
    <dbReference type="NCBI Taxonomy" id="2933944"/>
    <lineage>
        <taxon>Bacteria</taxon>
        <taxon>Bacillati</taxon>
        <taxon>Cyanobacteriota</taxon>
        <taxon>Cyanophyceae</taxon>
        <taxon>Leptolyngbyales</taxon>
        <taxon>Trichocoleusaceae</taxon>
        <taxon>Trichocoleus</taxon>
    </lineage>
</organism>
<gene>
    <name evidence="1" type="ORF">NC998_03540</name>
</gene>
<protein>
    <submittedName>
        <fullName evidence="1">Uncharacterized protein</fullName>
    </submittedName>
</protein>